<comment type="caution">
    <text evidence="4">The sequence shown here is derived from an EMBL/GenBank/DDBJ whole genome shotgun (WGS) entry which is preliminary data.</text>
</comment>
<evidence type="ECO:0000313" key="4">
    <source>
        <dbReference type="EMBL" id="KAK8761500.1"/>
    </source>
</evidence>
<feature type="region of interest" description="Disordered" evidence="1">
    <location>
        <begin position="345"/>
        <end position="412"/>
    </location>
</feature>
<evidence type="ECO:0000259" key="2">
    <source>
        <dbReference type="Pfam" id="PF00618"/>
    </source>
</evidence>
<dbReference type="Proteomes" id="UP001321473">
    <property type="component" value="Unassembled WGS sequence"/>
</dbReference>
<dbReference type="Pfam" id="PF00618">
    <property type="entry name" value="RasGEF_N"/>
    <property type="match status" value="1"/>
</dbReference>
<dbReference type="Gene3D" id="1.20.900.10">
    <property type="entry name" value="Dbl homology (DH) domain"/>
    <property type="match status" value="1"/>
</dbReference>
<feature type="region of interest" description="Disordered" evidence="1">
    <location>
        <begin position="268"/>
        <end position="287"/>
    </location>
</feature>
<gene>
    <name evidence="4" type="ORF">V5799_027233</name>
</gene>
<sequence length="501" mass="52737">MLLPMLTIYQEYVRNHHYSLQVLAECKQRDKFAAILQRLEEKTVLQGRTLETFLTYPMHQQMHDEVSETENIRKNLAIERMIIGGCDILLDVNQVFVRQEGSVSSVSSLTSGLGSSGDSTATSAAASGGGSGQQKDYGGLDFKIIVDFKTAPPVTVQLVAPTMQEKAAWTSDISQLPLLQKLSTCAQIRYASPERLFERLTDLRFLSIDFLNTFLLTYRVFTDGVKVLEALKKVHYNPDLQINAMGAALQDSTGSLDAVGVDGGGGGGAGTSGGAAGQPAAAAGSAAGTGGDLGMLVVEYDYSRRISTASMLSEAGDAQQGHSGPEHIQQVVQQVTRSQQHWRLSYRKSQGKRGSSDTESSSVSVTPRSSFQTESTILSTPRSSFQYPDSPQHSSKAGVVVTSSRASTRRSSTASAAAAFAVATAGSSNPPEPLVAAAAAAAAAGGGAVPPGSQPASRAGSRLPSAVGADLKIPGKARLQLTPFLGSSHLVSRLPLIDAMM</sequence>
<keyword evidence="5" id="KW-1185">Reference proteome</keyword>
<evidence type="ECO:0000259" key="3">
    <source>
        <dbReference type="Pfam" id="PF00621"/>
    </source>
</evidence>
<organism evidence="4 5">
    <name type="scientific">Amblyomma americanum</name>
    <name type="common">Lone star tick</name>
    <dbReference type="NCBI Taxonomy" id="6943"/>
    <lineage>
        <taxon>Eukaryota</taxon>
        <taxon>Metazoa</taxon>
        <taxon>Ecdysozoa</taxon>
        <taxon>Arthropoda</taxon>
        <taxon>Chelicerata</taxon>
        <taxon>Arachnida</taxon>
        <taxon>Acari</taxon>
        <taxon>Parasitiformes</taxon>
        <taxon>Ixodida</taxon>
        <taxon>Ixodoidea</taxon>
        <taxon>Ixodidae</taxon>
        <taxon>Amblyomminae</taxon>
        <taxon>Amblyomma</taxon>
    </lineage>
</organism>
<feature type="compositionally biased region" description="Low complexity" evidence="1">
    <location>
        <begin position="357"/>
        <end position="370"/>
    </location>
</feature>
<feature type="domain" description="N-terminal Ras-GEF" evidence="2">
    <location>
        <begin position="187"/>
        <end position="240"/>
    </location>
</feature>
<dbReference type="Pfam" id="PF00621">
    <property type="entry name" value="RhoGEF"/>
    <property type="match status" value="1"/>
</dbReference>
<dbReference type="InterPro" id="IPR023578">
    <property type="entry name" value="Ras_GEF_dom_sf"/>
</dbReference>
<dbReference type="SUPFAM" id="SSF48065">
    <property type="entry name" value="DBL homology domain (DH-domain)"/>
    <property type="match status" value="1"/>
</dbReference>
<reference evidence="4 5" key="1">
    <citation type="journal article" date="2023" name="Arcadia Sci">
        <title>De novo assembly of a long-read Amblyomma americanum tick genome.</title>
        <authorList>
            <person name="Chou S."/>
            <person name="Poskanzer K.E."/>
            <person name="Rollins M."/>
            <person name="Thuy-Boun P.S."/>
        </authorList>
    </citation>
    <scope>NUCLEOTIDE SEQUENCE [LARGE SCALE GENOMIC DNA]</scope>
    <source>
        <strain evidence="4">F_SG_1</strain>
        <tissue evidence="4">Salivary glands</tissue>
    </source>
</reference>
<dbReference type="AlphaFoldDB" id="A0AAQ4DGB0"/>
<dbReference type="InterPro" id="IPR000219">
    <property type="entry name" value="DH_dom"/>
</dbReference>
<dbReference type="InterPro" id="IPR000651">
    <property type="entry name" value="Ras-like_Gua-exchang_fac_N"/>
</dbReference>
<protein>
    <submittedName>
        <fullName evidence="4">Uncharacterized protein</fullName>
    </submittedName>
</protein>
<feature type="compositionally biased region" description="Low complexity" evidence="1">
    <location>
        <begin position="277"/>
        <end position="286"/>
    </location>
</feature>
<feature type="domain" description="DH" evidence="3">
    <location>
        <begin position="5"/>
        <end position="60"/>
    </location>
</feature>
<dbReference type="EMBL" id="JARKHS020031081">
    <property type="protein sequence ID" value="KAK8761500.1"/>
    <property type="molecule type" value="Genomic_DNA"/>
</dbReference>
<feature type="compositionally biased region" description="Polar residues" evidence="1">
    <location>
        <begin position="371"/>
        <end position="395"/>
    </location>
</feature>
<dbReference type="GO" id="GO:0005085">
    <property type="term" value="F:guanyl-nucleotide exchange factor activity"/>
    <property type="evidence" value="ECO:0007669"/>
    <property type="project" value="InterPro"/>
</dbReference>
<proteinExistence type="predicted"/>
<evidence type="ECO:0000256" key="1">
    <source>
        <dbReference type="SAM" id="MobiDB-lite"/>
    </source>
</evidence>
<evidence type="ECO:0000313" key="5">
    <source>
        <dbReference type="Proteomes" id="UP001321473"/>
    </source>
</evidence>
<dbReference type="InterPro" id="IPR035899">
    <property type="entry name" value="DBL_dom_sf"/>
</dbReference>
<dbReference type="SUPFAM" id="SSF48366">
    <property type="entry name" value="Ras GEF"/>
    <property type="match status" value="1"/>
</dbReference>
<name>A0AAQ4DGB0_AMBAM</name>
<accession>A0AAQ4DGB0</accession>
<dbReference type="Gene3D" id="1.20.870.10">
    <property type="entry name" value="Son of sevenless (SoS) protein Chain: S domain 1"/>
    <property type="match status" value="1"/>
</dbReference>
<feature type="compositionally biased region" description="Low complexity" evidence="1">
    <location>
        <begin position="397"/>
        <end position="412"/>
    </location>
</feature>